<dbReference type="EMBL" id="AP022871">
    <property type="protein sequence ID" value="BCB83081.1"/>
    <property type="molecule type" value="Genomic_DNA"/>
</dbReference>
<gene>
    <name evidence="3" type="ORF">Psuf_003940</name>
</gene>
<keyword evidence="4" id="KW-1185">Reference proteome</keyword>
<feature type="compositionally biased region" description="Low complexity" evidence="1">
    <location>
        <begin position="157"/>
        <end position="167"/>
    </location>
</feature>
<protein>
    <recommendedName>
        <fullName evidence="2">N,N-dimethylformamidase beta subunit-like C-terminal domain-containing protein</fullName>
    </recommendedName>
</protein>
<evidence type="ECO:0000313" key="3">
    <source>
        <dbReference type="EMBL" id="BCB83081.1"/>
    </source>
</evidence>
<feature type="domain" description="N,N-dimethylformamidase beta subunit-like C-terminal" evidence="2">
    <location>
        <begin position="341"/>
        <end position="745"/>
    </location>
</feature>
<name>A0A6F8YAV1_9ACTN</name>
<dbReference type="Pfam" id="PF20254">
    <property type="entry name" value="DMFA2_C"/>
    <property type="match status" value="1"/>
</dbReference>
<evidence type="ECO:0000256" key="1">
    <source>
        <dbReference type="SAM" id="MobiDB-lite"/>
    </source>
</evidence>
<dbReference type="InterPro" id="IPR046540">
    <property type="entry name" value="DMFA2_C"/>
</dbReference>
<reference evidence="3 4" key="1">
    <citation type="submission" date="2020-03" db="EMBL/GenBank/DDBJ databases">
        <title>Whole genome shotgun sequence of Phytohabitans suffuscus NBRC 105367.</title>
        <authorList>
            <person name="Komaki H."/>
            <person name="Tamura T."/>
        </authorList>
    </citation>
    <scope>NUCLEOTIDE SEQUENCE [LARGE SCALE GENOMIC DNA]</scope>
    <source>
        <strain evidence="3 4">NBRC 105367</strain>
    </source>
</reference>
<dbReference type="AlphaFoldDB" id="A0A6F8YAV1"/>
<dbReference type="Proteomes" id="UP000503011">
    <property type="component" value="Chromosome"/>
</dbReference>
<dbReference type="KEGG" id="psuu:Psuf_003940"/>
<organism evidence="3 4">
    <name type="scientific">Phytohabitans suffuscus</name>
    <dbReference type="NCBI Taxonomy" id="624315"/>
    <lineage>
        <taxon>Bacteria</taxon>
        <taxon>Bacillati</taxon>
        <taxon>Actinomycetota</taxon>
        <taxon>Actinomycetes</taxon>
        <taxon>Micromonosporales</taxon>
        <taxon>Micromonosporaceae</taxon>
    </lineage>
</organism>
<feature type="region of interest" description="Disordered" evidence="1">
    <location>
        <begin position="247"/>
        <end position="273"/>
    </location>
</feature>
<reference evidence="3 4" key="2">
    <citation type="submission" date="2020-03" db="EMBL/GenBank/DDBJ databases">
        <authorList>
            <person name="Ichikawa N."/>
            <person name="Kimura A."/>
            <person name="Kitahashi Y."/>
            <person name="Uohara A."/>
        </authorList>
    </citation>
    <scope>NUCLEOTIDE SEQUENCE [LARGE SCALE GENOMIC DNA]</scope>
    <source>
        <strain evidence="3 4">NBRC 105367</strain>
    </source>
</reference>
<accession>A0A6F8YAV1</accession>
<feature type="region of interest" description="Disordered" evidence="1">
    <location>
        <begin position="142"/>
        <end position="167"/>
    </location>
</feature>
<evidence type="ECO:0000259" key="2">
    <source>
        <dbReference type="Pfam" id="PF20254"/>
    </source>
</evidence>
<evidence type="ECO:0000313" key="4">
    <source>
        <dbReference type="Proteomes" id="UP000503011"/>
    </source>
</evidence>
<feature type="compositionally biased region" description="Basic and acidic residues" evidence="1">
    <location>
        <begin position="145"/>
        <end position="156"/>
    </location>
</feature>
<feature type="compositionally biased region" description="Gly residues" evidence="1">
    <location>
        <begin position="249"/>
        <end position="267"/>
    </location>
</feature>
<proteinExistence type="predicted"/>
<dbReference type="RefSeq" id="WP_173153170.1">
    <property type="nucleotide sequence ID" value="NZ_AP022871.1"/>
</dbReference>
<sequence length="808" mass="85088">MSLVPPGVMGYCDRVSYRPGDTVRLAVSTTAARWSAELVRLRALAIPSAGVERRQERVGALAPIGGDGIDQRTAVGSYVRVDDLPGAGPDGLVVALAAMPTRPGAGAQDLLAHGRPEQGSGWAVGLDGDGRFVLRVATAQGAGKLRSEERGDEAGARRPPGAPASEASATYPAGLVEVAAGPVAQAGCWYELTATVGGRAGSEVALTVAPAGTFEANHAVRRPEPPSTSRAALAAAPVPATGPLFWARAGGGTAGNGDGARAGGGDTGEAVRPYDGRIESPVVVGDATATGSRAELASHRALLAHWDLAAAIGRAGIGDTGLVRDVGPRGLHGTAAHHPQRAVRSSGWTGDVTDFRFAPEQYAALHFHRDDMTDCGWRFQGEAVLPPDLPSGVYAWELTDSDGARDTVPVFVAPPAGTATAPLLLVLPTNSYLAYGNDHVGVDSPRTQVWSQMVPTLDDFELFRDARRELGYSLYEAHADGSGVCYSSWRRPLLTMRERAYDHNAPVWQFTGDMQLVDWLDRTGREVDIVTDHDLHAEGAGLLGRYRTVLTGTHPEYPSLEILEAYEEYVGHGGRLVYTGGNGMYWVTGYDPRDDQVIEIRRWGGTQAWLAEPGEYHLGFTGQLGGIWRFRGRAPQKTFGVGFVAAGNPGASAGYRRVAADPAVAWVFAGLTGQTFGGYGVAGGAAGLEIDSASPPLGTSADAVVLATSVGHGDDMLEARENFNMTSRVLGGARNPRVHADLVLVPREGGERSSRPVRSPSPAHSTTWAAARRSRACSETCWIVSAPACPCSIHPRNENETRLCGCIS</sequence>